<dbReference type="EMBL" id="CP002394">
    <property type="protein sequence ID" value="ADU28919.1"/>
    <property type="molecule type" value="Genomic_DNA"/>
</dbReference>
<proteinExistence type="predicted"/>
<dbReference type="HOGENOM" id="CLU_1567531_0_0_9"/>
<evidence type="ECO:0000313" key="2">
    <source>
        <dbReference type="Proteomes" id="UP000001401"/>
    </source>
</evidence>
<dbReference type="RefSeq" id="WP_013487260.1">
    <property type="nucleotide sequence ID" value="NC_014829.1"/>
</dbReference>
<reference evidence="1" key="1">
    <citation type="submission" date="2010-12" db="EMBL/GenBank/DDBJ databases">
        <title>Complete sequence of Bacillus cellulosilyticus DSM 2522.</title>
        <authorList>
            <consortium name="US DOE Joint Genome Institute"/>
            <person name="Lucas S."/>
            <person name="Copeland A."/>
            <person name="Lapidus A."/>
            <person name="Cheng J.-F."/>
            <person name="Bruce D."/>
            <person name="Goodwin L."/>
            <person name="Pitluck S."/>
            <person name="Chertkov O."/>
            <person name="Detter J.C."/>
            <person name="Han C."/>
            <person name="Tapia R."/>
            <person name="Land M."/>
            <person name="Hauser L."/>
            <person name="Jeffries C."/>
            <person name="Kyrpides N."/>
            <person name="Ivanova N."/>
            <person name="Mikhailova N."/>
            <person name="Brumm P."/>
            <person name="Mead D."/>
            <person name="Woyke T."/>
        </authorList>
    </citation>
    <scope>NUCLEOTIDE SEQUENCE [LARGE SCALE GENOMIC DNA]</scope>
    <source>
        <strain evidence="1">DSM 2522</strain>
    </source>
</reference>
<sequence>MIIMFDRPMAVGKKPLMIEKEGQSVGEMNRWFRPSKESPSTNPAYDVNINIETMTDSYEIIQVDYTLHHGHQWMLTKNKKEIGKLKGAKGLFAMHGVELHSELFPALIIVAKFLGGGEITADGMPIGETKTRGFLRNSKYIIDIEDITHKIEAPLIAGVVFAFWCSHKMG</sequence>
<dbReference type="STRING" id="649639.Bcell_0637"/>
<accession>E6TYI1</accession>
<dbReference type="KEGG" id="bco:Bcell_0637"/>
<dbReference type="AlphaFoldDB" id="E6TYI1"/>
<dbReference type="eggNOG" id="ENOG502ZMAU">
    <property type="taxonomic scope" value="Bacteria"/>
</dbReference>
<dbReference type="OrthoDB" id="2963859at2"/>
<gene>
    <name evidence="1" type="ordered locus">Bcell_0637</name>
</gene>
<evidence type="ECO:0000313" key="1">
    <source>
        <dbReference type="EMBL" id="ADU28919.1"/>
    </source>
</evidence>
<protein>
    <submittedName>
        <fullName evidence="1">Uncharacterized protein</fullName>
    </submittedName>
</protein>
<organism evidence="1 2">
    <name type="scientific">Evansella cellulosilytica (strain ATCC 21833 / DSM 2522 / FERM P-1141 / JCM 9156 / N-4)</name>
    <name type="common">Bacillus cellulosilyticus</name>
    <dbReference type="NCBI Taxonomy" id="649639"/>
    <lineage>
        <taxon>Bacteria</taxon>
        <taxon>Bacillati</taxon>
        <taxon>Bacillota</taxon>
        <taxon>Bacilli</taxon>
        <taxon>Bacillales</taxon>
        <taxon>Bacillaceae</taxon>
        <taxon>Evansella</taxon>
    </lineage>
</organism>
<name>E6TYI1_EVAC2</name>
<keyword evidence="2" id="KW-1185">Reference proteome</keyword>
<dbReference type="Proteomes" id="UP000001401">
    <property type="component" value="Chromosome"/>
</dbReference>